<keyword evidence="4" id="KW-1185">Reference proteome</keyword>
<feature type="region of interest" description="Disordered" evidence="1">
    <location>
        <begin position="1"/>
        <end position="74"/>
    </location>
</feature>
<keyword evidence="2" id="KW-0812">Transmembrane</keyword>
<dbReference type="EMBL" id="PDLN01000010">
    <property type="protein sequence ID" value="RDW73904.1"/>
    <property type="molecule type" value="Genomic_DNA"/>
</dbReference>
<dbReference type="OrthoDB" id="3543295at2759"/>
<comment type="caution">
    <text evidence="3">The sequence shown here is derived from an EMBL/GenBank/DDBJ whole genome shotgun (WGS) entry which is preliminary data.</text>
</comment>
<dbReference type="AlphaFoldDB" id="A0A3D8RJ37"/>
<dbReference type="Pfam" id="PF03229">
    <property type="entry name" value="Alpha_GJ"/>
    <property type="match status" value="1"/>
</dbReference>
<evidence type="ECO:0008006" key="5">
    <source>
        <dbReference type="Google" id="ProtNLM"/>
    </source>
</evidence>
<organism evidence="3 4">
    <name type="scientific">Coleophoma crateriformis</name>
    <dbReference type="NCBI Taxonomy" id="565419"/>
    <lineage>
        <taxon>Eukaryota</taxon>
        <taxon>Fungi</taxon>
        <taxon>Dikarya</taxon>
        <taxon>Ascomycota</taxon>
        <taxon>Pezizomycotina</taxon>
        <taxon>Leotiomycetes</taxon>
        <taxon>Helotiales</taxon>
        <taxon>Dermateaceae</taxon>
        <taxon>Coleophoma</taxon>
    </lineage>
</organism>
<name>A0A3D8RJ37_9HELO</name>
<dbReference type="InterPro" id="IPR004913">
    <property type="entry name" value="Herpes_gJ"/>
</dbReference>
<evidence type="ECO:0000313" key="4">
    <source>
        <dbReference type="Proteomes" id="UP000256328"/>
    </source>
</evidence>
<keyword evidence="2" id="KW-0472">Membrane</keyword>
<sequence length="411" mass="43038">MNAGSQGASGSSGSSGSIQGSPQGGSSNSGVSNVGAQAATTTSQQQNPATATMGFQTSTTSQPSASSTAVSSQRTASVKGTIIGGVVGGLVGLLLLAMIAICIVQRKQRKAAKKRESYAEPVTYVGLNSSFAGARFGTNAASSMNRSHDDVLLHPSQTHQAQSPSEIGRGGDASLWRRDSTMSEADYMLPTYAESQSDAMSRMGSRTTLSHINTSRGPNSDNYVSPMSTGTFTPQSHGTYQNVTPALTPQQTGDTMGFPRDDSNHPGMTSVPPMPRIPQMAAGNRDTVDTMGFPLSPDTPDFPEPCLVAPMPVRPIVHQQSLEAIARRDRFGVESPILGFSANPPNTWVPQTSQLQLSPISQAGSSGQDSVARYMSQRTISSTGSFAPQAIDDAELERLGVGNNRNLTPPR</sequence>
<protein>
    <recommendedName>
        <fullName evidence="5">Mid2 domain-containing protein</fullName>
    </recommendedName>
</protein>
<keyword evidence="2" id="KW-1133">Transmembrane helix</keyword>
<evidence type="ECO:0000313" key="3">
    <source>
        <dbReference type="EMBL" id="RDW73904.1"/>
    </source>
</evidence>
<evidence type="ECO:0000256" key="2">
    <source>
        <dbReference type="SAM" id="Phobius"/>
    </source>
</evidence>
<dbReference type="Proteomes" id="UP000256328">
    <property type="component" value="Unassembled WGS sequence"/>
</dbReference>
<feature type="transmembrane region" description="Helical" evidence="2">
    <location>
        <begin position="82"/>
        <end position="104"/>
    </location>
</feature>
<reference evidence="3 4" key="1">
    <citation type="journal article" date="2018" name="IMA Fungus">
        <title>IMA Genome-F 9: Draft genome sequence of Annulohypoxylon stygium, Aspergillus mulundensis, Berkeleyomyces basicola (syn. Thielaviopsis basicola), Ceratocystis smalleyi, two Cercospora beticola strains, Coleophoma cylindrospora, Fusarium fracticaudum, Phialophora cf. hyalina, and Morchella septimelata.</title>
        <authorList>
            <person name="Wingfield B.D."/>
            <person name="Bills G.F."/>
            <person name="Dong Y."/>
            <person name="Huang W."/>
            <person name="Nel W.J."/>
            <person name="Swalarsk-Parry B.S."/>
            <person name="Vaghefi N."/>
            <person name="Wilken P.M."/>
            <person name="An Z."/>
            <person name="de Beer Z.W."/>
            <person name="De Vos L."/>
            <person name="Chen L."/>
            <person name="Duong T.A."/>
            <person name="Gao Y."/>
            <person name="Hammerbacher A."/>
            <person name="Kikkert J.R."/>
            <person name="Li Y."/>
            <person name="Li H."/>
            <person name="Li K."/>
            <person name="Li Q."/>
            <person name="Liu X."/>
            <person name="Ma X."/>
            <person name="Naidoo K."/>
            <person name="Pethybridge S.J."/>
            <person name="Sun J."/>
            <person name="Steenkamp E.T."/>
            <person name="van der Nest M.A."/>
            <person name="van Wyk S."/>
            <person name="Wingfield M.J."/>
            <person name="Xiong C."/>
            <person name="Yue Q."/>
            <person name="Zhang X."/>
        </authorList>
    </citation>
    <scope>NUCLEOTIDE SEQUENCE [LARGE SCALE GENOMIC DNA]</scope>
    <source>
        <strain evidence="3 4">BP5796</strain>
    </source>
</reference>
<evidence type="ECO:0000256" key="1">
    <source>
        <dbReference type="SAM" id="MobiDB-lite"/>
    </source>
</evidence>
<gene>
    <name evidence="3" type="ORF">BP5796_07346</name>
</gene>
<accession>A0A3D8RJ37</accession>
<proteinExistence type="predicted"/>